<dbReference type="SUPFAM" id="SSF74650">
    <property type="entry name" value="Galactose mutarotase-like"/>
    <property type="match status" value="1"/>
</dbReference>
<keyword evidence="4" id="KW-0479">Metal-binding</keyword>
<dbReference type="SUPFAM" id="SSF88713">
    <property type="entry name" value="Glycoside hydrolase/deacetylase"/>
    <property type="match status" value="1"/>
</dbReference>
<dbReference type="GO" id="GO:0009313">
    <property type="term" value="P:oligosaccharide catabolic process"/>
    <property type="evidence" value="ECO:0007669"/>
    <property type="project" value="TreeGrafter"/>
</dbReference>
<protein>
    <recommendedName>
        <fullName evidence="8">Alpha-mannosidase</fullName>
        <ecNumber evidence="3">3.2.1.24</ecNumber>
    </recommendedName>
</protein>
<dbReference type="InterPro" id="IPR011330">
    <property type="entry name" value="Glyco_hydro/deAcase_b/a-brl"/>
</dbReference>
<accession>A0A507FD64</accession>
<dbReference type="Pfam" id="PF07748">
    <property type="entry name" value="Glyco_hydro_38C"/>
    <property type="match status" value="1"/>
</dbReference>
<evidence type="ECO:0000259" key="9">
    <source>
        <dbReference type="SMART" id="SM00872"/>
    </source>
</evidence>
<dbReference type="GO" id="GO:0030246">
    <property type="term" value="F:carbohydrate binding"/>
    <property type="evidence" value="ECO:0007669"/>
    <property type="project" value="InterPro"/>
</dbReference>
<evidence type="ECO:0000256" key="6">
    <source>
        <dbReference type="ARBA" id="ARBA00023295"/>
    </source>
</evidence>
<dbReference type="Gene3D" id="2.70.98.30">
    <property type="entry name" value="Golgi alpha-mannosidase II, domain 4"/>
    <property type="match status" value="1"/>
</dbReference>
<dbReference type="InterPro" id="IPR011682">
    <property type="entry name" value="Glyco_hydro_38_C"/>
</dbReference>
<dbReference type="InterPro" id="IPR011013">
    <property type="entry name" value="Gal_mutarotase_sf_dom"/>
</dbReference>
<dbReference type="GO" id="GO:0004559">
    <property type="term" value="F:alpha-mannosidase activity"/>
    <property type="evidence" value="ECO:0007669"/>
    <property type="project" value="UniProtKB-EC"/>
</dbReference>
<feature type="domain" description="Glycoside hydrolase family 38 central" evidence="9">
    <location>
        <begin position="548"/>
        <end position="635"/>
    </location>
</feature>
<name>A0A507FD64_9FUNG</name>
<organism evidence="10 11">
    <name type="scientific">Chytriomyces confervae</name>
    <dbReference type="NCBI Taxonomy" id="246404"/>
    <lineage>
        <taxon>Eukaryota</taxon>
        <taxon>Fungi</taxon>
        <taxon>Fungi incertae sedis</taxon>
        <taxon>Chytridiomycota</taxon>
        <taxon>Chytridiomycota incertae sedis</taxon>
        <taxon>Chytridiomycetes</taxon>
        <taxon>Chytridiales</taxon>
        <taxon>Chytriomycetaceae</taxon>
        <taxon>Chytriomyces</taxon>
    </lineage>
</organism>
<evidence type="ECO:0000256" key="5">
    <source>
        <dbReference type="ARBA" id="ARBA00022801"/>
    </source>
</evidence>
<dbReference type="GO" id="GO:0000329">
    <property type="term" value="C:fungal-type vacuole membrane"/>
    <property type="evidence" value="ECO:0007669"/>
    <property type="project" value="TreeGrafter"/>
</dbReference>
<dbReference type="InterPro" id="IPR000602">
    <property type="entry name" value="Glyco_hydro_38_N"/>
</dbReference>
<evidence type="ECO:0000256" key="7">
    <source>
        <dbReference type="ARBA" id="ARBA00054985"/>
    </source>
</evidence>
<dbReference type="Gene3D" id="3.20.110.10">
    <property type="entry name" value="Glycoside hydrolase 38, N terminal domain"/>
    <property type="match status" value="2"/>
</dbReference>
<dbReference type="EMBL" id="QEAP01000200">
    <property type="protein sequence ID" value="TPX73218.1"/>
    <property type="molecule type" value="Genomic_DNA"/>
</dbReference>
<comment type="similarity">
    <text evidence="2">Belongs to the glycosyl hydrolase 38 family.</text>
</comment>
<evidence type="ECO:0000256" key="1">
    <source>
        <dbReference type="ARBA" id="ARBA00000365"/>
    </source>
</evidence>
<dbReference type="FunFam" id="2.70.98.30:FF:000001">
    <property type="entry name" value="alpha-mannosidase 2C1 isoform X2"/>
    <property type="match status" value="1"/>
</dbReference>
<dbReference type="STRING" id="246404.A0A507FD64"/>
<dbReference type="InterPro" id="IPR054723">
    <property type="entry name" value="Ams1-like_N"/>
</dbReference>
<sequence>MSKRTPPTTNLNTLQKHRGITQARFERFMQRGQFDDVNLQTAQWIKRTNEAVTLSVFAPPELKRIPFEEAVKGEYKPAKIGDWFGPTNATFWFKADIEIPASWAGLEVQFEFDADNEVMIWSTDGKCLVGLTGGSGGDRHADYPLTKNAVAGEKFHFYLEMACNFRGGMANGGGMDLNRTWRLNVADIAVRNKIGFELYGMFDLMNQLTRETSEEWQINADAMYHADLIVNTFRINDEDALNECHRIAKQFFADRKRTGKSLHTITAVGNCHIDTAWLWPFSETKRKAGRSWARQIHFMKSHPTFTFAASQAQQFEWVEEWYPTLFKDMQEYTKKGQFIPIGGTWVEMDTNMPSGEALCRQFIYGQRYFESRFGKRCTVFWLPGLRKLLLVIRLILSLFFIDTFGYSAQLPQISNLAGMPYFFTQKISWNNINRFPHTTFKWAGLDNSEILTHFAPADTYVGQCNVGDFVRSVHNNKDKVYSNKSIFLYGNGDGGGGPLLEMLTKLETLKDLEGLPGKVEDGDPSKFYENLEATSHGLVRWKGELYFELHRGTYTSHGLIKKYNRQSENLMREIEFLSTLALANPHKSKTSKANAFVYPKAEIDRLWKLVLLCQFHDVLPGSSIKMVYDDALVHYKDVEASGKKLKDEALKAFMAGIESGNNHAQAVTVINTTSWPVDAAVVEVNPSDLTAGAELYGTATWQQFSRDGKALVYVNNVSTGSVRSFALGNKPADFVPVTVKPVSIRHGQVVNADGFLDVATKKAFVVENNFIKATIDENGRLVSLIHRETNRESIAKDQLGNVFKIFEDIPTAWDAWDVEVYHLEKGWDGAVGTATVLEAGPLRVVIGVKHPLTPLSTIEQKIILTAADAKVEFETKVDWHENRVILKVEFPLNVNCDVATYETQFGYIQRPTHYNTSWDLARFEVCGHKFADLSEYGFGVSLLNDCKYGYSTLGNVMRMSLLRAPKDPDNTTDMEVHSFNYAIYPHKGAFLESDVVKVAYQYNIKPITHPTLVNPSALASADYFTVSEPNLVLDTVKVAEDARVSGQNGQVDVILRFYEAYGGRGVANVKTLFNIKEAKLCNLLEDFGDAVKIEEDGSLNIAFTPFKIVTVRCLIETLDVCRHTSAYSKLYTCPALQPATRSMQLSNILLAVIAASSSSVLAADGYGYSDPKPSPAPVAYGYGAPAPVADPGYGYSAPKATPVAYGYGAPAPAATPYGYSDPKPTPAPVAYGYGAPAPPTPVGYGYGAPAPVADPGYGYSAPKPTP</sequence>
<dbReference type="InterPro" id="IPR015341">
    <property type="entry name" value="Glyco_hydro_38_cen"/>
</dbReference>
<dbReference type="Gene3D" id="1.20.1270.50">
    <property type="entry name" value="Glycoside hydrolase family 38, central domain"/>
    <property type="match status" value="1"/>
</dbReference>
<comment type="caution">
    <text evidence="10">The sequence shown here is derived from an EMBL/GenBank/DDBJ whole genome shotgun (WGS) entry which is preliminary data.</text>
</comment>
<dbReference type="Pfam" id="PF22907">
    <property type="entry name" value="Ams1-like_1st"/>
    <property type="match status" value="1"/>
</dbReference>
<dbReference type="Pfam" id="PF09261">
    <property type="entry name" value="Alpha-mann_mid"/>
    <property type="match status" value="1"/>
</dbReference>
<comment type="function">
    <text evidence="7">Degrades free oligosaccharides in the vacuole.</text>
</comment>
<feature type="non-terminal residue" evidence="10">
    <location>
        <position position="1266"/>
    </location>
</feature>
<evidence type="ECO:0000256" key="3">
    <source>
        <dbReference type="ARBA" id="ARBA00012752"/>
    </source>
</evidence>
<evidence type="ECO:0000313" key="11">
    <source>
        <dbReference type="Proteomes" id="UP000320333"/>
    </source>
</evidence>
<evidence type="ECO:0000256" key="4">
    <source>
        <dbReference type="ARBA" id="ARBA00022723"/>
    </source>
</evidence>
<dbReference type="GO" id="GO:0046872">
    <property type="term" value="F:metal ion binding"/>
    <property type="evidence" value="ECO:0007669"/>
    <property type="project" value="UniProtKB-KW"/>
</dbReference>
<keyword evidence="6" id="KW-0326">Glycosidase</keyword>
<reference evidence="10 11" key="1">
    <citation type="journal article" date="2019" name="Sci. Rep.">
        <title>Comparative genomics of chytrid fungi reveal insights into the obligate biotrophic and pathogenic lifestyle of Synchytrium endobioticum.</title>
        <authorList>
            <person name="van de Vossenberg B.T.L.H."/>
            <person name="Warris S."/>
            <person name="Nguyen H.D.T."/>
            <person name="van Gent-Pelzer M.P.E."/>
            <person name="Joly D.L."/>
            <person name="van de Geest H.C."/>
            <person name="Bonants P.J.M."/>
            <person name="Smith D.S."/>
            <person name="Levesque C.A."/>
            <person name="van der Lee T.A.J."/>
        </authorList>
    </citation>
    <scope>NUCLEOTIDE SEQUENCE [LARGE SCALE GENOMIC DNA]</scope>
    <source>
        <strain evidence="10 11">CBS 675.73</strain>
    </source>
</reference>
<dbReference type="EC" id="3.2.1.24" evidence="3"/>
<dbReference type="FunFam" id="1.20.1270.50:FF:000004">
    <property type="entry name" value="alpha-mannosidase 2C1 isoform X1"/>
    <property type="match status" value="1"/>
</dbReference>
<dbReference type="GO" id="GO:0006013">
    <property type="term" value="P:mannose metabolic process"/>
    <property type="evidence" value="ECO:0007669"/>
    <property type="project" value="InterPro"/>
</dbReference>
<keyword evidence="5" id="KW-0378">Hydrolase</keyword>
<dbReference type="InterPro" id="IPR041147">
    <property type="entry name" value="GH38_C"/>
</dbReference>
<dbReference type="SMART" id="SM00872">
    <property type="entry name" value="Alpha-mann_mid"/>
    <property type="match status" value="1"/>
</dbReference>
<dbReference type="InterPro" id="IPR037094">
    <property type="entry name" value="Glyco_hydro_38_cen_sf"/>
</dbReference>
<dbReference type="PANTHER" id="PTHR46017">
    <property type="entry name" value="ALPHA-MANNOSIDASE 2C1"/>
    <property type="match status" value="1"/>
</dbReference>
<gene>
    <name evidence="10" type="ORF">CcCBS67573_g05512</name>
</gene>
<evidence type="ECO:0000256" key="2">
    <source>
        <dbReference type="ARBA" id="ARBA00009792"/>
    </source>
</evidence>
<dbReference type="OrthoDB" id="10261055at2759"/>
<dbReference type="InterPro" id="IPR027291">
    <property type="entry name" value="Glyco_hydro_38_N_sf"/>
</dbReference>
<dbReference type="Proteomes" id="UP000320333">
    <property type="component" value="Unassembled WGS sequence"/>
</dbReference>
<proteinExistence type="inferred from homology"/>
<keyword evidence="11" id="KW-1185">Reference proteome</keyword>
<dbReference type="Pfam" id="PF17677">
    <property type="entry name" value="Glyco_hydro38C2"/>
    <property type="match status" value="1"/>
</dbReference>
<evidence type="ECO:0000313" key="10">
    <source>
        <dbReference type="EMBL" id="TPX73218.1"/>
    </source>
</evidence>
<evidence type="ECO:0000256" key="8">
    <source>
        <dbReference type="ARBA" id="ARBA00071615"/>
    </source>
</evidence>
<comment type="catalytic activity">
    <reaction evidence="1">
        <text>Hydrolysis of terminal, non-reducing alpha-D-mannose residues in alpha-D-mannosides.</text>
        <dbReference type="EC" id="3.2.1.24"/>
    </reaction>
</comment>
<dbReference type="SUPFAM" id="SSF88688">
    <property type="entry name" value="Families 57/38 glycoside transferase middle domain"/>
    <property type="match status" value="1"/>
</dbReference>
<dbReference type="Pfam" id="PF01074">
    <property type="entry name" value="Glyco_hydro_38N"/>
    <property type="match status" value="2"/>
</dbReference>
<dbReference type="PANTHER" id="PTHR46017:SF1">
    <property type="entry name" value="ALPHA-MANNOSIDASE 2C1"/>
    <property type="match status" value="1"/>
</dbReference>
<dbReference type="AlphaFoldDB" id="A0A507FD64"/>
<dbReference type="InterPro" id="IPR028995">
    <property type="entry name" value="Glyco_hydro_57/38_cen_sf"/>
</dbReference>